<comment type="similarity">
    <text evidence="1">Belongs to the GMC oxidoreductase family.</text>
</comment>
<evidence type="ECO:0000256" key="3">
    <source>
        <dbReference type="ARBA" id="ARBA00022827"/>
    </source>
</evidence>
<feature type="domain" description="Glucose-methanol-choline oxidoreductase C-terminal" evidence="6">
    <location>
        <begin position="388"/>
        <end position="501"/>
    </location>
</feature>
<dbReference type="SUPFAM" id="SSF54373">
    <property type="entry name" value="FAD-linked reductases, C-terminal domain"/>
    <property type="match status" value="1"/>
</dbReference>
<dbReference type="Gene3D" id="3.50.50.60">
    <property type="entry name" value="FAD/NAD(P)-binding domain"/>
    <property type="match status" value="2"/>
</dbReference>
<evidence type="ECO:0000313" key="7">
    <source>
        <dbReference type="EMBL" id="RKF12733.1"/>
    </source>
</evidence>
<dbReference type="AlphaFoldDB" id="A0A3A8B7J2"/>
<evidence type="ECO:0000259" key="6">
    <source>
        <dbReference type="Pfam" id="PF05199"/>
    </source>
</evidence>
<dbReference type="PANTHER" id="PTHR46056:SF12">
    <property type="entry name" value="LONG-CHAIN-ALCOHOL OXIDASE"/>
    <property type="match status" value="1"/>
</dbReference>
<proteinExistence type="inferred from homology"/>
<comment type="caution">
    <text evidence="7">The sequence shown here is derived from an EMBL/GenBank/DDBJ whole genome shotgun (WGS) entry which is preliminary data.</text>
</comment>
<keyword evidence="3" id="KW-0274">FAD</keyword>
<accession>A0A3A8B7J2</accession>
<dbReference type="Pfam" id="PF00732">
    <property type="entry name" value="GMC_oxred_N"/>
    <property type="match status" value="1"/>
</dbReference>
<evidence type="ECO:0000256" key="1">
    <source>
        <dbReference type="ARBA" id="ARBA00010790"/>
    </source>
</evidence>
<keyword evidence="8" id="KW-1185">Reference proteome</keyword>
<keyword evidence="4" id="KW-0560">Oxidoreductase</keyword>
<name>A0A3A8B7J2_9RHOB</name>
<dbReference type="EMBL" id="RAPE01000006">
    <property type="protein sequence ID" value="RKF12733.1"/>
    <property type="molecule type" value="Genomic_DNA"/>
</dbReference>
<evidence type="ECO:0000256" key="4">
    <source>
        <dbReference type="ARBA" id="ARBA00023002"/>
    </source>
</evidence>
<reference evidence="7 8" key="1">
    <citation type="submission" date="2018-09" db="EMBL/GenBank/DDBJ databases">
        <title>Roseovarius spongiae sp. nov., isolated from a marine sponge.</title>
        <authorList>
            <person name="Zhuang L."/>
            <person name="Luo L."/>
        </authorList>
    </citation>
    <scope>NUCLEOTIDE SEQUENCE [LARGE SCALE GENOMIC DNA]</scope>
    <source>
        <strain evidence="7 8">HN-E21</strain>
    </source>
</reference>
<dbReference type="Pfam" id="PF05199">
    <property type="entry name" value="GMC_oxred_C"/>
    <property type="match status" value="1"/>
</dbReference>
<dbReference type="Proteomes" id="UP000281128">
    <property type="component" value="Unassembled WGS sequence"/>
</dbReference>
<evidence type="ECO:0000256" key="2">
    <source>
        <dbReference type="ARBA" id="ARBA00022630"/>
    </source>
</evidence>
<dbReference type="SUPFAM" id="SSF51905">
    <property type="entry name" value="FAD/NAD(P)-binding domain"/>
    <property type="match status" value="1"/>
</dbReference>
<dbReference type="PANTHER" id="PTHR46056">
    <property type="entry name" value="LONG-CHAIN-ALCOHOL OXIDASE"/>
    <property type="match status" value="1"/>
</dbReference>
<dbReference type="InterPro" id="IPR007867">
    <property type="entry name" value="GMC_OxRtase_C"/>
</dbReference>
<keyword evidence="2" id="KW-0285">Flavoprotein</keyword>
<dbReference type="InterPro" id="IPR000172">
    <property type="entry name" value="GMC_OxRdtase_N"/>
</dbReference>
<protein>
    <submittedName>
        <fullName evidence="7">GMC family oxidoreductase</fullName>
    </submittedName>
</protein>
<dbReference type="GO" id="GO:0050660">
    <property type="term" value="F:flavin adenine dinucleotide binding"/>
    <property type="evidence" value="ECO:0007669"/>
    <property type="project" value="InterPro"/>
</dbReference>
<dbReference type="InterPro" id="IPR036188">
    <property type="entry name" value="FAD/NAD-bd_sf"/>
</dbReference>
<dbReference type="GO" id="GO:0016614">
    <property type="term" value="F:oxidoreductase activity, acting on CH-OH group of donors"/>
    <property type="evidence" value="ECO:0007669"/>
    <property type="project" value="InterPro"/>
</dbReference>
<feature type="domain" description="Glucose-methanol-choline oxidoreductase N-terminal" evidence="5">
    <location>
        <begin position="81"/>
        <end position="301"/>
    </location>
</feature>
<dbReference type="OrthoDB" id="9798604at2"/>
<evidence type="ECO:0000313" key="8">
    <source>
        <dbReference type="Proteomes" id="UP000281128"/>
    </source>
</evidence>
<sequence length="522" mass="57568">MRQFPDREEVDFAIVGAGCGGGVLAAKLAEAGFSVVAFDAGPFWRPLSDFASDEREQEKLYWLDPRISGGDDPLEFGQNNSGRAVGGSSVHFQMVALRFRPDWFAARSRLGYAVDWPVDWRTMWRYYDEVERACAISGPANYPWGPKRRYPYRAHEVNAAGQVLARGAEAMGVPWAPTPLATVSAPRGKSPPCVYRGMCKIGCSTNAKQSVLITYIPRALDAGAEIRDSAMVGRIETENGRATGVEYHRDGQWRFQRARNVVCAGYSIETPRLLLNSANGAHPHGLANSSGTVGRYLMAHLNDAVWGVMDEEIRWYKGPPSMACCEHWNYTDDKDFDGGYSFMSQGPLPTDFARTLVTNEGVFGHDLRRQMTLYNRMAGLKMVGETMPQASNRVTLAEERDDFGLPRARVAFSHCDNDRRMQRHARDFMGRMLKAAGGRDLLETGATAHLMGGCRMGDDPETSVTDSDGRTWDIPNLWICDGSLMPTAGGVNPSMTIMANAARIADRIGALAAQHEPERAHG</sequence>
<organism evidence="7 8">
    <name type="scientific">Roseovarius spongiae</name>
    <dbReference type="NCBI Taxonomy" id="2320272"/>
    <lineage>
        <taxon>Bacteria</taxon>
        <taxon>Pseudomonadati</taxon>
        <taxon>Pseudomonadota</taxon>
        <taxon>Alphaproteobacteria</taxon>
        <taxon>Rhodobacterales</taxon>
        <taxon>Roseobacteraceae</taxon>
        <taxon>Roseovarius</taxon>
    </lineage>
</organism>
<evidence type="ECO:0000259" key="5">
    <source>
        <dbReference type="Pfam" id="PF00732"/>
    </source>
</evidence>
<gene>
    <name evidence="7" type="ORF">D6850_16810</name>
</gene>